<evidence type="ECO:0000313" key="2">
    <source>
        <dbReference type="EMBL" id="GBG92175.1"/>
    </source>
</evidence>
<evidence type="ECO:0000313" key="3">
    <source>
        <dbReference type="Proteomes" id="UP000265515"/>
    </source>
</evidence>
<keyword evidence="3" id="KW-1185">Reference proteome</keyword>
<organism evidence="2 3">
    <name type="scientific">Chara braunii</name>
    <name type="common">Braun's stonewort</name>
    <dbReference type="NCBI Taxonomy" id="69332"/>
    <lineage>
        <taxon>Eukaryota</taxon>
        <taxon>Viridiplantae</taxon>
        <taxon>Streptophyta</taxon>
        <taxon>Charophyceae</taxon>
        <taxon>Charales</taxon>
        <taxon>Characeae</taxon>
        <taxon>Chara</taxon>
    </lineage>
</organism>
<feature type="compositionally biased region" description="Basic and acidic residues" evidence="1">
    <location>
        <begin position="353"/>
        <end position="371"/>
    </location>
</feature>
<name>A0A388MCE7_CHABU</name>
<dbReference type="EMBL" id="BFEA01001010">
    <property type="protein sequence ID" value="GBG92175.1"/>
    <property type="molecule type" value="Genomic_DNA"/>
</dbReference>
<sequence length="429" mass="46644">MDGLNASTAAVGETIGIGTKDMVEAMAGADVTLAQQTRTNAQEGGMETECGVGATLDVGTEEMVMGDDDELGRGCNSHSTTVPGKEVANKQDVGTSHSRLLEHWQFLVVLARVSICNTRVKDKTTLVGHATACWAKIRSEDRHVVMVGYDTYPNKEMWSITGFMDAGDARTDTPNNCLDAIRRRHGSASLFGWLPVVCPMTYDCGADINMIMRNPLGVSFHVTYTDGLLRYIQYMPEEDSQTMCNDWKRRSGHNKGTHSSSEAESPDGDKDVERLDKENLNDAGCGDVEQRMGDAKPSARLQQGMGGAEPSARLEQGMGGIEPSARLEQGMGGVEPFARLEQGMGGVEPSARLKERMGGAKPSARSDDMMREKKKQQKCGVSKSKGKTPAVGDTTVPTKQKVGVAKRRRRPWQATLAEIRHLQHTVHLC</sequence>
<gene>
    <name evidence="2" type="ORF">CBR_g54572</name>
</gene>
<protein>
    <submittedName>
        <fullName evidence="2">Uncharacterized protein</fullName>
    </submittedName>
</protein>
<proteinExistence type="predicted"/>
<dbReference type="Proteomes" id="UP000265515">
    <property type="component" value="Unassembled WGS sequence"/>
</dbReference>
<accession>A0A388MCE7</accession>
<feature type="compositionally biased region" description="Basic and acidic residues" evidence="1">
    <location>
        <begin position="267"/>
        <end position="280"/>
    </location>
</feature>
<dbReference type="Gramene" id="GBG92175">
    <property type="protein sequence ID" value="GBG92175"/>
    <property type="gene ID" value="CBR_g54572"/>
</dbReference>
<feature type="region of interest" description="Disordered" evidence="1">
    <location>
        <begin position="353"/>
        <end position="409"/>
    </location>
</feature>
<comment type="caution">
    <text evidence="2">The sequence shown here is derived from an EMBL/GenBank/DDBJ whole genome shotgun (WGS) entry which is preliminary data.</text>
</comment>
<evidence type="ECO:0000256" key="1">
    <source>
        <dbReference type="SAM" id="MobiDB-lite"/>
    </source>
</evidence>
<feature type="region of interest" description="Disordered" evidence="1">
    <location>
        <begin position="245"/>
        <end position="316"/>
    </location>
</feature>
<dbReference type="AlphaFoldDB" id="A0A388MCE7"/>
<reference evidence="2 3" key="1">
    <citation type="journal article" date="2018" name="Cell">
        <title>The Chara Genome: Secondary Complexity and Implications for Plant Terrestrialization.</title>
        <authorList>
            <person name="Nishiyama T."/>
            <person name="Sakayama H."/>
            <person name="Vries J.D."/>
            <person name="Buschmann H."/>
            <person name="Saint-Marcoux D."/>
            <person name="Ullrich K.K."/>
            <person name="Haas F.B."/>
            <person name="Vanderstraeten L."/>
            <person name="Becker D."/>
            <person name="Lang D."/>
            <person name="Vosolsobe S."/>
            <person name="Rombauts S."/>
            <person name="Wilhelmsson P.K.I."/>
            <person name="Janitza P."/>
            <person name="Kern R."/>
            <person name="Heyl A."/>
            <person name="Rumpler F."/>
            <person name="Villalobos L.I.A.C."/>
            <person name="Clay J.M."/>
            <person name="Skokan R."/>
            <person name="Toyoda A."/>
            <person name="Suzuki Y."/>
            <person name="Kagoshima H."/>
            <person name="Schijlen E."/>
            <person name="Tajeshwar N."/>
            <person name="Catarino B."/>
            <person name="Hetherington A.J."/>
            <person name="Saltykova A."/>
            <person name="Bonnot C."/>
            <person name="Breuninger H."/>
            <person name="Symeonidi A."/>
            <person name="Radhakrishnan G.V."/>
            <person name="Van Nieuwerburgh F."/>
            <person name="Deforce D."/>
            <person name="Chang C."/>
            <person name="Karol K.G."/>
            <person name="Hedrich R."/>
            <person name="Ulvskov P."/>
            <person name="Glockner G."/>
            <person name="Delwiche C.F."/>
            <person name="Petrasek J."/>
            <person name="Van de Peer Y."/>
            <person name="Friml J."/>
            <person name="Beilby M."/>
            <person name="Dolan L."/>
            <person name="Kohara Y."/>
            <person name="Sugano S."/>
            <person name="Fujiyama A."/>
            <person name="Delaux P.-M."/>
            <person name="Quint M."/>
            <person name="TheiBen G."/>
            <person name="Hagemann M."/>
            <person name="Harholt J."/>
            <person name="Dunand C."/>
            <person name="Zachgo S."/>
            <person name="Langdale J."/>
            <person name="Maumus F."/>
            <person name="Straeten D.V.D."/>
            <person name="Gould S.B."/>
            <person name="Rensing S.A."/>
        </authorList>
    </citation>
    <scope>NUCLEOTIDE SEQUENCE [LARGE SCALE GENOMIC DNA]</scope>
    <source>
        <strain evidence="2 3">S276</strain>
    </source>
</reference>